<keyword evidence="2" id="KW-0472">Membrane</keyword>
<feature type="region of interest" description="Disordered" evidence="1">
    <location>
        <begin position="1"/>
        <end position="55"/>
    </location>
</feature>
<dbReference type="EMBL" id="JACEQY010000049">
    <property type="protein sequence ID" value="MBA4865931.1"/>
    <property type="molecule type" value="Genomic_DNA"/>
</dbReference>
<sequence>MASRSRKYTRAGADPTGRFRPPLTKEQEQSAEELLKAISGPTPAERYRSPDSKHTLPKTPVFSASAVLIFFGVIFLYWLDLVTR</sequence>
<evidence type="ECO:0000313" key="4">
    <source>
        <dbReference type="Proteomes" id="UP000586976"/>
    </source>
</evidence>
<accession>A0A7W2D778</accession>
<evidence type="ECO:0000313" key="3">
    <source>
        <dbReference type="EMBL" id="MBA4865931.1"/>
    </source>
</evidence>
<reference evidence="3 4" key="1">
    <citation type="submission" date="2020-07" db="EMBL/GenBank/DDBJ databases">
        <title>Streptomyces isolated from Indian soil.</title>
        <authorList>
            <person name="Mandal S."/>
            <person name="Maiti P.K."/>
        </authorList>
    </citation>
    <scope>NUCLEOTIDE SEQUENCE [LARGE SCALE GENOMIC DNA]</scope>
    <source>
        <strain evidence="3 4">PSKA54</strain>
    </source>
</reference>
<protein>
    <submittedName>
        <fullName evidence="3">Uncharacterized protein</fullName>
    </submittedName>
</protein>
<comment type="caution">
    <text evidence="3">The sequence shown here is derived from an EMBL/GenBank/DDBJ whole genome shotgun (WGS) entry which is preliminary data.</text>
</comment>
<dbReference type="Proteomes" id="UP000586976">
    <property type="component" value="Unassembled WGS sequence"/>
</dbReference>
<keyword evidence="4" id="KW-1185">Reference proteome</keyword>
<dbReference type="RefSeq" id="WP_181867368.1">
    <property type="nucleotide sequence ID" value="NZ_JACEQY010000049.1"/>
</dbReference>
<dbReference type="AlphaFoldDB" id="A0A7W2D778"/>
<evidence type="ECO:0000256" key="1">
    <source>
        <dbReference type="SAM" id="MobiDB-lite"/>
    </source>
</evidence>
<name>A0A7W2D778_9ACTN</name>
<keyword evidence="2" id="KW-0812">Transmembrane</keyword>
<keyword evidence="2" id="KW-1133">Transmembrane helix</keyword>
<gene>
    <name evidence="3" type="ORF">H1V43_32220</name>
</gene>
<organism evidence="3 4">
    <name type="scientific">Streptomyces himalayensis subsp. aureolus</name>
    <dbReference type="NCBI Taxonomy" id="2758039"/>
    <lineage>
        <taxon>Bacteria</taxon>
        <taxon>Bacillati</taxon>
        <taxon>Actinomycetota</taxon>
        <taxon>Actinomycetes</taxon>
        <taxon>Kitasatosporales</taxon>
        <taxon>Streptomycetaceae</taxon>
        <taxon>Streptomyces</taxon>
        <taxon>Streptomyces himalayensis</taxon>
    </lineage>
</organism>
<evidence type="ECO:0000256" key="2">
    <source>
        <dbReference type="SAM" id="Phobius"/>
    </source>
</evidence>
<feature type="transmembrane region" description="Helical" evidence="2">
    <location>
        <begin position="61"/>
        <end position="79"/>
    </location>
</feature>
<proteinExistence type="predicted"/>
<feature type="compositionally biased region" description="Basic and acidic residues" evidence="1">
    <location>
        <begin position="45"/>
        <end position="54"/>
    </location>
</feature>